<reference evidence="1" key="1">
    <citation type="submission" date="2021-02" db="EMBL/GenBank/DDBJ databases">
        <authorList>
            <person name="Nowell W R."/>
        </authorList>
    </citation>
    <scope>NUCLEOTIDE SEQUENCE</scope>
</reference>
<name>A0A8S2WML2_9BILA</name>
<organism evidence="1 3">
    <name type="scientific">Rotaria magnacalcarata</name>
    <dbReference type="NCBI Taxonomy" id="392030"/>
    <lineage>
        <taxon>Eukaryota</taxon>
        <taxon>Metazoa</taxon>
        <taxon>Spiralia</taxon>
        <taxon>Gnathifera</taxon>
        <taxon>Rotifera</taxon>
        <taxon>Eurotatoria</taxon>
        <taxon>Bdelloidea</taxon>
        <taxon>Philodinida</taxon>
        <taxon>Philodinidae</taxon>
        <taxon>Rotaria</taxon>
    </lineage>
</organism>
<sequence>RKQVESRQASTDLQLDLSEKEKDIDYLKGKANQFFQQGNFQSAIGVYNHAIRVFPKVAT</sequence>
<dbReference type="Gene3D" id="1.25.40.10">
    <property type="entry name" value="Tetratricopeptide repeat domain"/>
    <property type="match status" value="1"/>
</dbReference>
<proteinExistence type="predicted"/>
<evidence type="ECO:0000313" key="3">
    <source>
        <dbReference type="Proteomes" id="UP000681967"/>
    </source>
</evidence>
<dbReference type="InterPro" id="IPR011990">
    <property type="entry name" value="TPR-like_helical_dom_sf"/>
</dbReference>
<dbReference type="AlphaFoldDB" id="A0A8S2WML2"/>
<dbReference type="Proteomes" id="UP000681967">
    <property type="component" value="Unassembled WGS sequence"/>
</dbReference>
<evidence type="ECO:0000313" key="2">
    <source>
        <dbReference type="EMBL" id="CAF4561420.1"/>
    </source>
</evidence>
<accession>A0A8S2WML2</accession>
<dbReference type="EMBL" id="CAJOBH010090236">
    <property type="protein sequence ID" value="CAF4561420.1"/>
    <property type="molecule type" value="Genomic_DNA"/>
</dbReference>
<protein>
    <submittedName>
        <fullName evidence="1">Uncharacterized protein</fullName>
    </submittedName>
</protein>
<gene>
    <name evidence="1" type="ORF">BYL167_LOCUS33770</name>
    <name evidence="2" type="ORF">BYL167_LOCUS38525</name>
</gene>
<dbReference type="SUPFAM" id="SSF48452">
    <property type="entry name" value="TPR-like"/>
    <property type="match status" value="1"/>
</dbReference>
<evidence type="ECO:0000313" key="1">
    <source>
        <dbReference type="EMBL" id="CAF4451288.1"/>
    </source>
</evidence>
<dbReference type="EMBL" id="CAJOBH010066602">
    <property type="protein sequence ID" value="CAF4451288.1"/>
    <property type="molecule type" value="Genomic_DNA"/>
</dbReference>
<feature type="non-terminal residue" evidence="1">
    <location>
        <position position="1"/>
    </location>
</feature>
<comment type="caution">
    <text evidence="1">The sequence shown here is derived from an EMBL/GenBank/DDBJ whole genome shotgun (WGS) entry which is preliminary data.</text>
</comment>